<dbReference type="STRING" id="156994.SAMN04488028_1072"/>
<evidence type="ECO:0000313" key="2">
    <source>
        <dbReference type="EMBL" id="SHK65302.1"/>
    </source>
</evidence>
<keyword evidence="1" id="KW-0472">Membrane</keyword>
<reference evidence="3" key="1">
    <citation type="submission" date="2016-11" db="EMBL/GenBank/DDBJ databases">
        <authorList>
            <person name="Varghese N."/>
            <person name="Submissions S."/>
        </authorList>
    </citation>
    <scope>NUCLEOTIDE SEQUENCE [LARGE SCALE GENOMIC DNA]</scope>
    <source>
        <strain evidence="3">DSM 26134</strain>
    </source>
</reference>
<proteinExistence type="predicted"/>
<keyword evidence="1" id="KW-1133">Transmembrane helix</keyword>
<gene>
    <name evidence="2" type="ORF">SAMN04488028_1072</name>
</gene>
<dbReference type="RefSeq" id="WP_073124083.1">
    <property type="nucleotide sequence ID" value="NZ_FRAA01000007.1"/>
</dbReference>
<feature type="transmembrane region" description="Helical" evidence="1">
    <location>
        <begin position="6"/>
        <end position="28"/>
    </location>
</feature>
<accession>A0A1M6U7S0</accession>
<keyword evidence="3" id="KW-1185">Reference proteome</keyword>
<organism evidence="2 3">
    <name type="scientific">Reichenbachiella agariperforans</name>
    <dbReference type="NCBI Taxonomy" id="156994"/>
    <lineage>
        <taxon>Bacteria</taxon>
        <taxon>Pseudomonadati</taxon>
        <taxon>Bacteroidota</taxon>
        <taxon>Cytophagia</taxon>
        <taxon>Cytophagales</taxon>
        <taxon>Reichenbachiellaceae</taxon>
        <taxon>Reichenbachiella</taxon>
    </lineage>
</organism>
<dbReference type="Proteomes" id="UP000184474">
    <property type="component" value="Unassembled WGS sequence"/>
</dbReference>
<sequence length="127" mass="14555">MTVESLKYRLSMIFMIGLVIVVVGYLVYKNYVKSQSGVRYTVCEITTKYISAKDVGKKFEYVVEGKRLEGICTSQKCIDAQIGSRFLMKFWVDNPEWTEVYFDVPVSSEMEVPDKGWVTPPSGRSVR</sequence>
<keyword evidence="1" id="KW-0812">Transmembrane</keyword>
<evidence type="ECO:0000313" key="3">
    <source>
        <dbReference type="Proteomes" id="UP000184474"/>
    </source>
</evidence>
<name>A0A1M6U7S0_REIAG</name>
<protein>
    <submittedName>
        <fullName evidence="2">Uncharacterized protein</fullName>
    </submittedName>
</protein>
<dbReference type="EMBL" id="FRAA01000007">
    <property type="protein sequence ID" value="SHK65302.1"/>
    <property type="molecule type" value="Genomic_DNA"/>
</dbReference>
<dbReference type="AlphaFoldDB" id="A0A1M6U7S0"/>
<evidence type="ECO:0000256" key="1">
    <source>
        <dbReference type="SAM" id="Phobius"/>
    </source>
</evidence>